<dbReference type="AlphaFoldDB" id="A0AAV7RQP9"/>
<feature type="compositionally biased region" description="Basic and acidic residues" evidence="1">
    <location>
        <begin position="1"/>
        <end position="17"/>
    </location>
</feature>
<keyword evidence="3" id="KW-1185">Reference proteome</keyword>
<accession>A0AAV7RQP9</accession>
<organism evidence="2 3">
    <name type="scientific">Pleurodeles waltl</name>
    <name type="common">Iberian ribbed newt</name>
    <dbReference type="NCBI Taxonomy" id="8319"/>
    <lineage>
        <taxon>Eukaryota</taxon>
        <taxon>Metazoa</taxon>
        <taxon>Chordata</taxon>
        <taxon>Craniata</taxon>
        <taxon>Vertebrata</taxon>
        <taxon>Euteleostomi</taxon>
        <taxon>Amphibia</taxon>
        <taxon>Batrachia</taxon>
        <taxon>Caudata</taxon>
        <taxon>Salamandroidea</taxon>
        <taxon>Salamandridae</taxon>
        <taxon>Pleurodelinae</taxon>
        <taxon>Pleurodeles</taxon>
    </lineage>
</organism>
<dbReference type="SUPFAM" id="SSF57997">
    <property type="entry name" value="Tropomyosin"/>
    <property type="match status" value="1"/>
</dbReference>
<gene>
    <name evidence="2" type="ORF">NDU88_006873</name>
</gene>
<protein>
    <submittedName>
        <fullName evidence="2">Uncharacterized protein</fullName>
    </submittedName>
</protein>
<dbReference type="Gene3D" id="1.20.5.340">
    <property type="match status" value="1"/>
</dbReference>
<dbReference type="EMBL" id="JANPWB010000009">
    <property type="protein sequence ID" value="KAJ1154117.1"/>
    <property type="molecule type" value="Genomic_DNA"/>
</dbReference>
<evidence type="ECO:0000313" key="2">
    <source>
        <dbReference type="EMBL" id="KAJ1154117.1"/>
    </source>
</evidence>
<dbReference type="Proteomes" id="UP001066276">
    <property type="component" value="Chromosome 5"/>
</dbReference>
<proteinExistence type="predicted"/>
<sequence>MGKLDKTQAKLQFDRRKAGGPSCEDAGPGPAGGPSMPAGEEKDLRQILVAMQHSLTQIDGKIDSLSYRMDRMSKRLDKHVERPDQAERRISEVEDGQTELNTAHTKQNKSMCSLQAKVDDLEARSKTNNLRKVGMDLRKVVADPGGRYIVTRCEGSVAPFLLVGIYGPSFDNPHFYYDLATKVDSWGGLSQIWGEASTVRWTLRFKDRGGDRRLEAAARAVMKVASDLGMVNAWRDRHPGKGGYMTTQLHIIYTHK</sequence>
<name>A0AAV7RQP9_PLEWA</name>
<comment type="caution">
    <text evidence="2">The sequence shown here is derived from an EMBL/GenBank/DDBJ whole genome shotgun (WGS) entry which is preliminary data.</text>
</comment>
<evidence type="ECO:0000256" key="1">
    <source>
        <dbReference type="SAM" id="MobiDB-lite"/>
    </source>
</evidence>
<evidence type="ECO:0000313" key="3">
    <source>
        <dbReference type="Proteomes" id="UP001066276"/>
    </source>
</evidence>
<feature type="region of interest" description="Disordered" evidence="1">
    <location>
        <begin position="1"/>
        <end position="39"/>
    </location>
</feature>
<reference evidence="2" key="1">
    <citation type="journal article" date="2022" name="bioRxiv">
        <title>Sequencing and chromosome-scale assembly of the giantPleurodeles waltlgenome.</title>
        <authorList>
            <person name="Brown T."/>
            <person name="Elewa A."/>
            <person name="Iarovenko S."/>
            <person name="Subramanian E."/>
            <person name="Araus A.J."/>
            <person name="Petzold A."/>
            <person name="Susuki M."/>
            <person name="Suzuki K.-i.T."/>
            <person name="Hayashi T."/>
            <person name="Toyoda A."/>
            <person name="Oliveira C."/>
            <person name="Osipova E."/>
            <person name="Leigh N.D."/>
            <person name="Simon A."/>
            <person name="Yun M.H."/>
        </authorList>
    </citation>
    <scope>NUCLEOTIDE SEQUENCE</scope>
    <source>
        <strain evidence="2">20211129_DDA</strain>
        <tissue evidence="2">Liver</tissue>
    </source>
</reference>